<feature type="transmembrane region" description="Helical" evidence="1">
    <location>
        <begin position="152"/>
        <end position="173"/>
    </location>
</feature>
<keyword evidence="3" id="KW-1185">Reference proteome</keyword>
<keyword evidence="1" id="KW-0472">Membrane</keyword>
<keyword evidence="1" id="KW-0812">Transmembrane</keyword>
<dbReference type="EMBL" id="JAULSW010000004">
    <property type="protein sequence ID" value="KAK3386009.1"/>
    <property type="molecule type" value="Genomic_DNA"/>
</dbReference>
<comment type="caution">
    <text evidence="2">The sequence shown here is derived from an EMBL/GenBank/DDBJ whole genome shotgun (WGS) entry which is preliminary data.</text>
</comment>
<name>A0AAE0NR64_9PEZI</name>
<protein>
    <submittedName>
        <fullName evidence="2">Uncharacterized protein</fullName>
    </submittedName>
</protein>
<evidence type="ECO:0000313" key="2">
    <source>
        <dbReference type="EMBL" id="KAK3386009.1"/>
    </source>
</evidence>
<gene>
    <name evidence="2" type="ORF">B0H63DRAFT_190579</name>
</gene>
<keyword evidence="1" id="KW-1133">Transmembrane helix</keyword>
<feature type="transmembrane region" description="Helical" evidence="1">
    <location>
        <begin position="49"/>
        <end position="68"/>
    </location>
</feature>
<sequence>MDSAACDVEGIADLYGLGIRLGFYFQWISSLLVTLFCQEDEPLYRAVNLLLQLAVFVCLVFLSATGAIHAPEVLVAFWMLIGALSSLTGDVISPFGTASGAARLLMYAALSVYGCWFWFGGLETLPGFLCGGTPLFFGGDIANGPLRTLGKVVSVLGLLACTSLLVYSAFLAWKRMQDNGSGDMKTTTSRARPQTEIPLLAISVAVIALSIASMERLVRENQLVGVDDLFAAGQIIPFIVGLAGLVNTVVPVVLFGKFLKPRCWLVFRHHLT</sequence>
<reference evidence="2" key="2">
    <citation type="submission" date="2023-06" db="EMBL/GenBank/DDBJ databases">
        <authorList>
            <consortium name="Lawrence Berkeley National Laboratory"/>
            <person name="Haridas S."/>
            <person name="Hensen N."/>
            <person name="Bonometti L."/>
            <person name="Westerberg I."/>
            <person name="Brannstrom I.O."/>
            <person name="Guillou S."/>
            <person name="Cros-Aarteil S."/>
            <person name="Calhoun S."/>
            <person name="Kuo A."/>
            <person name="Mondo S."/>
            <person name="Pangilinan J."/>
            <person name="Riley R."/>
            <person name="LaButti K."/>
            <person name="Andreopoulos B."/>
            <person name="Lipzen A."/>
            <person name="Chen C."/>
            <person name="Yanf M."/>
            <person name="Daum C."/>
            <person name="Ng V."/>
            <person name="Clum A."/>
            <person name="Steindorff A."/>
            <person name="Ohm R."/>
            <person name="Martin F."/>
            <person name="Silar P."/>
            <person name="Natvig D."/>
            <person name="Lalanne C."/>
            <person name="Gautier V."/>
            <person name="Ament-velasquez S.L."/>
            <person name="Kruys A."/>
            <person name="Hutchinson M.I."/>
            <person name="Powell A.J."/>
            <person name="Barry K."/>
            <person name="Miller A.N."/>
            <person name="Grigoriev I.V."/>
            <person name="Debuchy R."/>
            <person name="Gladieux P."/>
            <person name="Thoren M.H."/>
            <person name="Johannesson H."/>
        </authorList>
    </citation>
    <scope>NUCLEOTIDE SEQUENCE</scope>
    <source>
        <strain evidence="2">CBS 232.78</strain>
    </source>
</reference>
<proteinExistence type="predicted"/>
<evidence type="ECO:0000313" key="3">
    <source>
        <dbReference type="Proteomes" id="UP001285441"/>
    </source>
</evidence>
<dbReference type="AlphaFoldDB" id="A0AAE0NR64"/>
<feature type="transmembrane region" description="Helical" evidence="1">
    <location>
        <begin position="17"/>
        <end position="37"/>
    </location>
</feature>
<dbReference type="Proteomes" id="UP001285441">
    <property type="component" value="Unassembled WGS sequence"/>
</dbReference>
<feature type="transmembrane region" description="Helical" evidence="1">
    <location>
        <begin position="234"/>
        <end position="255"/>
    </location>
</feature>
<feature type="transmembrane region" description="Helical" evidence="1">
    <location>
        <begin position="194"/>
        <end position="214"/>
    </location>
</feature>
<organism evidence="2 3">
    <name type="scientific">Podospora didyma</name>
    <dbReference type="NCBI Taxonomy" id="330526"/>
    <lineage>
        <taxon>Eukaryota</taxon>
        <taxon>Fungi</taxon>
        <taxon>Dikarya</taxon>
        <taxon>Ascomycota</taxon>
        <taxon>Pezizomycotina</taxon>
        <taxon>Sordariomycetes</taxon>
        <taxon>Sordariomycetidae</taxon>
        <taxon>Sordariales</taxon>
        <taxon>Podosporaceae</taxon>
        <taxon>Podospora</taxon>
    </lineage>
</organism>
<reference evidence="2" key="1">
    <citation type="journal article" date="2023" name="Mol. Phylogenet. Evol.">
        <title>Genome-scale phylogeny and comparative genomics of the fungal order Sordariales.</title>
        <authorList>
            <person name="Hensen N."/>
            <person name="Bonometti L."/>
            <person name="Westerberg I."/>
            <person name="Brannstrom I.O."/>
            <person name="Guillou S."/>
            <person name="Cros-Aarteil S."/>
            <person name="Calhoun S."/>
            <person name="Haridas S."/>
            <person name="Kuo A."/>
            <person name="Mondo S."/>
            <person name="Pangilinan J."/>
            <person name="Riley R."/>
            <person name="LaButti K."/>
            <person name="Andreopoulos B."/>
            <person name="Lipzen A."/>
            <person name="Chen C."/>
            <person name="Yan M."/>
            <person name="Daum C."/>
            <person name="Ng V."/>
            <person name="Clum A."/>
            <person name="Steindorff A."/>
            <person name="Ohm R.A."/>
            <person name="Martin F."/>
            <person name="Silar P."/>
            <person name="Natvig D.O."/>
            <person name="Lalanne C."/>
            <person name="Gautier V."/>
            <person name="Ament-Velasquez S.L."/>
            <person name="Kruys A."/>
            <person name="Hutchinson M.I."/>
            <person name="Powell A.J."/>
            <person name="Barry K."/>
            <person name="Miller A.N."/>
            <person name="Grigoriev I.V."/>
            <person name="Debuchy R."/>
            <person name="Gladieux P."/>
            <person name="Hiltunen Thoren M."/>
            <person name="Johannesson H."/>
        </authorList>
    </citation>
    <scope>NUCLEOTIDE SEQUENCE</scope>
    <source>
        <strain evidence="2">CBS 232.78</strain>
    </source>
</reference>
<accession>A0AAE0NR64</accession>
<evidence type="ECO:0000256" key="1">
    <source>
        <dbReference type="SAM" id="Phobius"/>
    </source>
</evidence>
<feature type="transmembrane region" description="Helical" evidence="1">
    <location>
        <begin position="74"/>
        <end position="92"/>
    </location>
</feature>